<gene>
    <name evidence="2" type="ORF">AT727_11120</name>
    <name evidence="1" type="ORF">DPCES_2462</name>
</gene>
<evidence type="ECO:0000313" key="3">
    <source>
        <dbReference type="Proteomes" id="UP000054623"/>
    </source>
</evidence>
<name>A0A098B0F6_DESHA</name>
<evidence type="ECO:0000313" key="2">
    <source>
        <dbReference type="EMBL" id="KTE89890.1"/>
    </source>
</evidence>
<reference evidence="1" key="1">
    <citation type="submission" date="2014-07" db="EMBL/GenBank/DDBJ databases">
        <authorList>
            <person name="Hornung V.Bastian."/>
        </authorList>
    </citation>
    <scope>NUCLEOTIDE SEQUENCE</scope>
    <source>
        <strain evidence="1">PCE-S</strain>
    </source>
</reference>
<proteinExistence type="predicted"/>
<organism evidence="1">
    <name type="scientific">Desulfitobacterium hafniense</name>
    <name type="common">Desulfitobacterium frappieri</name>
    <dbReference type="NCBI Taxonomy" id="49338"/>
    <lineage>
        <taxon>Bacteria</taxon>
        <taxon>Bacillati</taxon>
        <taxon>Bacillota</taxon>
        <taxon>Clostridia</taxon>
        <taxon>Eubacteriales</taxon>
        <taxon>Desulfitobacteriaceae</taxon>
        <taxon>Desulfitobacterium</taxon>
    </lineage>
</organism>
<evidence type="ECO:0000313" key="1">
    <source>
        <dbReference type="EMBL" id="CDX02349.1"/>
    </source>
</evidence>
<dbReference type="EMBL" id="LOCK01000061">
    <property type="protein sequence ID" value="KTE89890.1"/>
    <property type="molecule type" value="Genomic_DNA"/>
</dbReference>
<accession>A0A098B0F6</accession>
<dbReference type="PATRIC" id="fig|49338.4.peg.2646"/>
<sequence length="170" mass="18942">MSRTILAVFKGPQQTKEAVEEIQGESLANSNISVIVRAGYLHQGDIKEEIANELAFVPPEINFDRFNAWLVQAPPMDIPNLGECVAAGPLANDLLHRPHGQGLVEALLSYGLSPERARHYEYEVRTGHFLVLITTEQEKVNSVANALQKFGGRDIEKWNKSLDHALHMPH</sequence>
<dbReference type="EMBL" id="LK996017">
    <property type="protein sequence ID" value="CDX02349.1"/>
    <property type="molecule type" value="Genomic_DNA"/>
</dbReference>
<dbReference type="RefSeq" id="WP_018306782.1">
    <property type="nucleotide sequence ID" value="NZ_LK996017.1"/>
</dbReference>
<reference evidence="2 3" key="2">
    <citation type="submission" date="2015-12" db="EMBL/GenBank/DDBJ databases">
        <title>Draft Genome Sequence of Desulfitobacterium hafniense Strain DH, a Sulfate-reducing Bacterium Isolated from Paddy Soils.</title>
        <authorList>
            <person name="Bao P."/>
            <person name="Zhang X."/>
            <person name="Li G."/>
        </authorList>
    </citation>
    <scope>NUCLEOTIDE SEQUENCE [LARGE SCALE GENOMIC DNA]</scope>
    <source>
        <strain evidence="2 3">DH</strain>
    </source>
</reference>
<dbReference type="OrthoDB" id="1796441at2"/>
<protein>
    <submittedName>
        <fullName evidence="1">Uncharacterized protein</fullName>
    </submittedName>
</protein>
<dbReference type="Proteomes" id="UP000054623">
    <property type="component" value="Unassembled WGS sequence"/>
</dbReference>
<dbReference type="AlphaFoldDB" id="A0A098B0F6"/>